<dbReference type="OrthoDB" id="6638088at2"/>
<evidence type="ECO:0000313" key="3">
    <source>
        <dbReference type="Proteomes" id="UP000464657"/>
    </source>
</evidence>
<keyword evidence="3" id="KW-1185">Reference proteome</keyword>
<gene>
    <name evidence="2" type="ORF">IMCC3317_17120</name>
</gene>
<dbReference type="EMBL" id="CP019288">
    <property type="protein sequence ID" value="QHI36350.1"/>
    <property type="molecule type" value="Genomic_DNA"/>
</dbReference>
<dbReference type="SUPFAM" id="SSF53756">
    <property type="entry name" value="UDP-Glycosyltransferase/glycogen phosphorylase"/>
    <property type="match status" value="1"/>
</dbReference>
<organism evidence="2 3">
    <name type="scientific">Kordia antarctica</name>
    <dbReference type="NCBI Taxonomy" id="1218801"/>
    <lineage>
        <taxon>Bacteria</taxon>
        <taxon>Pseudomonadati</taxon>
        <taxon>Bacteroidota</taxon>
        <taxon>Flavobacteriia</taxon>
        <taxon>Flavobacteriales</taxon>
        <taxon>Flavobacteriaceae</taxon>
        <taxon>Kordia</taxon>
    </lineage>
</organism>
<evidence type="ECO:0000259" key="1">
    <source>
        <dbReference type="Pfam" id="PF13524"/>
    </source>
</evidence>
<dbReference type="RefSeq" id="WP_160129065.1">
    <property type="nucleotide sequence ID" value="NZ_CP019288.1"/>
</dbReference>
<dbReference type="InterPro" id="IPR055259">
    <property type="entry name" value="YkvP/CgeB_Glyco_trans-like"/>
</dbReference>
<dbReference type="Proteomes" id="UP000464657">
    <property type="component" value="Chromosome"/>
</dbReference>
<dbReference type="Gene3D" id="3.40.50.2000">
    <property type="entry name" value="Glycogen Phosphorylase B"/>
    <property type="match status" value="1"/>
</dbReference>
<protein>
    <recommendedName>
        <fullName evidence="1">Spore protein YkvP/CgeB glycosyl transferase-like domain-containing protein</fullName>
    </recommendedName>
</protein>
<accession>A0A7L4ZIJ9</accession>
<dbReference type="Pfam" id="PF13524">
    <property type="entry name" value="Glyco_trans_1_2"/>
    <property type="match status" value="1"/>
</dbReference>
<proteinExistence type="predicted"/>
<dbReference type="AlphaFoldDB" id="A0A7L4ZIJ9"/>
<reference evidence="2 3" key="1">
    <citation type="journal article" date="2013" name="Int. J. Syst. Evol. Microbiol.">
        <title>Kordia antarctica sp. nov., isolated from Antarctic seawater.</title>
        <authorList>
            <person name="Baek K."/>
            <person name="Choi A."/>
            <person name="Kang I."/>
            <person name="Lee K."/>
            <person name="Cho J.C."/>
        </authorList>
    </citation>
    <scope>NUCLEOTIDE SEQUENCE [LARGE SCALE GENOMIC DNA]</scope>
    <source>
        <strain evidence="2 3">IMCC3317</strain>
    </source>
</reference>
<sequence>MRILLVGEYSRFHNSLKEGLQKLQHDVTLIGRADSFKNYPIDISLEATFFQKKIPNLFRQLLFKVSKIDIAFLEITYRFYKNRKSFQGYDAVQLINEFPIATIPFVERKLLKYIFKHNKNVYLSSCGDDFHYMNYILNEKLPYHMLTPYVKDKNARKSFKYSLQYLSKSHEKLHHFVVENVKGIIPANFDYEMAYRKHPKALPLIPFPINVDLLSFKPLKITEKILIFHGVNEVNYLKKGNDLMQKALEIIAKKYPDRVSVKTAYSLPYDEYIKTYDEAHIIMDQVYSYDQGYNALEAMAKGKVVFSGAETAFQEFYKLDKKVLMNATPNVDDLVEKLSHLIENPDEIIQIGKNARAFVEEFHEYERVAELYLESWRFDSAQRT</sequence>
<feature type="domain" description="Spore protein YkvP/CgeB glycosyl transferase-like" evidence="1">
    <location>
        <begin position="247"/>
        <end position="373"/>
    </location>
</feature>
<evidence type="ECO:0000313" key="2">
    <source>
        <dbReference type="EMBL" id="QHI36350.1"/>
    </source>
</evidence>
<name>A0A7L4ZIJ9_9FLAO</name>
<dbReference type="KEGG" id="kan:IMCC3317_17120"/>